<dbReference type="InterPro" id="IPR017927">
    <property type="entry name" value="FAD-bd_FR_type"/>
</dbReference>
<keyword evidence="7" id="KW-0408">Iron</keyword>
<dbReference type="InterPro" id="IPR001041">
    <property type="entry name" value="2Fe-2S_ferredoxin-type"/>
</dbReference>
<evidence type="ECO:0000256" key="5">
    <source>
        <dbReference type="ARBA" id="ARBA00022827"/>
    </source>
</evidence>
<dbReference type="InterPro" id="IPR012675">
    <property type="entry name" value="Beta-grasp_dom_sf"/>
</dbReference>
<dbReference type="InterPro" id="IPR008333">
    <property type="entry name" value="Cbr1-like_FAD-bd_dom"/>
</dbReference>
<dbReference type="SUPFAM" id="SSF52343">
    <property type="entry name" value="Ferredoxin reductase-like, C-terminal NADP-linked domain"/>
    <property type="match status" value="1"/>
</dbReference>
<dbReference type="AlphaFoldDB" id="K6XR67"/>
<dbReference type="Proteomes" id="UP000035058">
    <property type="component" value="Unassembled WGS sequence"/>
</dbReference>
<dbReference type="PANTHER" id="PTHR47354:SF6">
    <property type="entry name" value="NADH OXIDOREDUCTASE HCR"/>
    <property type="match status" value="1"/>
</dbReference>
<keyword evidence="3" id="KW-0001">2Fe-2S</keyword>
<evidence type="ECO:0000313" key="12">
    <source>
        <dbReference type="Proteomes" id="UP000035058"/>
    </source>
</evidence>
<dbReference type="Gene3D" id="2.40.30.10">
    <property type="entry name" value="Translation factors"/>
    <property type="match status" value="1"/>
</dbReference>
<dbReference type="InterPro" id="IPR039261">
    <property type="entry name" value="FNR_nucleotide-bd"/>
</dbReference>
<dbReference type="InterPro" id="IPR050415">
    <property type="entry name" value="MRET"/>
</dbReference>
<accession>K6XR67</accession>
<dbReference type="InterPro" id="IPR017938">
    <property type="entry name" value="Riboflavin_synthase-like_b-brl"/>
</dbReference>
<feature type="domain" description="FAD-binding FR-type" evidence="10">
    <location>
        <begin position="70"/>
        <end position="173"/>
    </location>
</feature>
<gene>
    <name evidence="11" type="ORF">GONAM_24_00460</name>
</gene>
<comment type="cofactor">
    <cofactor evidence="1">
        <name>FAD</name>
        <dbReference type="ChEBI" id="CHEBI:57692"/>
    </cofactor>
</comment>
<dbReference type="GO" id="GO:0051537">
    <property type="term" value="F:2 iron, 2 sulfur cluster binding"/>
    <property type="evidence" value="ECO:0007669"/>
    <property type="project" value="UniProtKB-KW"/>
</dbReference>
<dbReference type="CDD" id="cd00207">
    <property type="entry name" value="fer2"/>
    <property type="match status" value="1"/>
</dbReference>
<dbReference type="EMBL" id="BAHE01000024">
    <property type="protein sequence ID" value="GAC01290.1"/>
    <property type="molecule type" value="Genomic_DNA"/>
</dbReference>
<evidence type="ECO:0000256" key="4">
    <source>
        <dbReference type="ARBA" id="ARBA00022723"/>
    </source>
</evidence>
<dbReference type="InterPro" id="IPR001433">
    <property type="entry name" value="OxRdtase_FAD/NAD-bd"/>
</dbReference>
<evidence type="ECO:0000256" key="9">
    <source>
        <dbReference type="SAM" id="MobiDB-lite"/>
    </source>
</evidence>
<feature type="compositionally biased region" description="Polar residues" evidence="9">
    <location>
        <begin position="12"/>
        <end position="30"/>
    </location>
</feature>
<reference evidence="11 12" key="1">
    <citation type="submission" date="2012-08" db="EMBL/GenBank/DDBJ databases">
        <title>Whole genome shotgun sequence of Gordonia namibiensis NBRC 108229.</title>
        <authorList>
            <person name="Isaki-Nakamura S."/>
            <person name="Hosoyama A."/>
            <person name="Tsuchikane K."/>
            <person name="Katsumata H."/>
            <person name="Baba S."/>
            <person name="Yamazaki S."/>
            <person name="Fujita N."/>
        </authorList>
    </citation>
    <scope>NUCLEOTIDE SEQUENCE [LARGE SCALE GENOMIC DNA]</scope>
    <source>
        <strain evidence="11 12">NBRC 108229</strain>
    </source>
</reference>
<comment type="caution">
    <text evidence="11">The sequence shown here is derived from an EMBL/GenBank/DDBJ whole genome shotgun (WGS) entry which is preliminary data.</text>
</comment>
<keyword evidence="6" id="KW-0560">Oxidoreductase</keyword>
<dbReference type="CDD" id="cd06216">
    <property type="entry name" value="FNR_iron_sulfur_binding_2"/>
    <property type="match status" value="1"/>
</dbReference>
<evidence type="ECO:0000256" key="7">
    <source>
        <dbReference type="ARBA" id="ARBA00023004"/>
    </source>
</evidence>
<evidence type="ECO:0000259" key="10">
    <source>
        <dbReference type="PROSITE" id="PS51384"/>
    </source>
</evidence>
<evidence type="ECO:0000313" key="11">
    <source>
        <dbReference type="EMBL" id="GAC01290.1"/>
    </source>
</evidence>
<evidence type="ECO:0000256" key="6">
    <source>
        <dbReference type="ARBA" id="ARBA00023002"/>
    </source>
</evidence>
<evidence type="ECO:0000256" key="1">
    <source>
        <dbReference type="ARBA" id="ARBA00001974"/>
    </source>
</evidence>
<protein>
    <submittedName>
        <fullName evidence="11">Putative NADPH oxidoreductase</fullName>
    </submittedName>
</protein>
<dbReference type="Pfam" id="PF00175">
    <property type="entry name" value="NAD_binding_1"/>
    <property type="match status" value="1"/>
</dbReference>
<evidence type="ECO:0000256" key="2">
    <source>
        <dbReference type="ARBA" id="ARBA00022630"/>
    </source>
</evidence>
<dbReference type="Gene3D" id="3.10.20.30">
    <property type="match status" value="1"/>
</dbReference>
<dbReference type="PROSITE" id="PS51384">
    <property type="entry name" value="FAD_FR"/>
    <property type="match status" value="1"/>
</dbReference>
<dbReference type="InterPro" id="IPR036010">
    <property type="entry name" value="2Fe-2S_ferredoxin-like_sf"/>
</dbReference>
<sequence>MSHSFVYTCTPKSCERSPSMSIRTSQNPTPGTAAGSPGRWNRLVGSIVEAALSPHPVDRYLELLDPMLTWRDLRGEIVRVEHPTPRTVRLTIRPTRQWRGHQAGQFVQLSVVIDGVRHTRCFSPANAAAGPDGDIELTITANDDGLVSKHLAAEARTGDVVGLSQADGEFALPETDPTSAVFISGGSGVTPVLSMLRTLVARDYAGPITFVHYARTASEVAYRTELAALAVEHPNLDLRMHHTREEDNGHFTAAHLDDIPGLADADVFVCGPRALMNAVAEAHAELGISQPLHSEAFTLAAPTVVDPDSVEGELTFSRSGATATNDGRPILDQAEAAGLTPESGCRMGICFSCTAVKKSGCTRNVLTGETDTESDTQIQLCINAPVGSVDIEI</sequence>
<dbReference type="GO" id="GO:0046872">
    <property type="term" value="F:metal ion binding"/>
    <property type="evidence" value="ECO:0007669"/>
    <property type="project" value="UniProtKB-KW"/>
</dbReference>
<keyword evidence="5" id="KW-0274">FAD</keyword>
<dbReference type="GO" id="GO:0016491">
    <property type="term" value="F:oxidoreductase activity"/>
    <property type="evidence" value="ECO:0007669"/>
    <property type="project" value="UniProtKB-KW"/>
</dbReference>
<dbReference type="Pfam" id="PF00970">
    <property type="entry name" value="FAD_binding_6"/>
    <property type="match status" value="1"/>
</dbReference>
<dbReference type="Gene3D" id="3.40.50.80">
    <property type="entry name" value="Nucleotide-binding domain of ferredoxin-NADP reductase (FNR) module"/>
    <property type="match status" value="1"/>
</dbReference>
<keyword evidence="8" id="KW-0411">Iron-sulfur</keyword>
<proteinExistence type="predicted"/>
<evidence type="ECO:0000256" key="3">
    <source>
        <dbReference type="ARBA" id="ARBA00022714"/>
    </source>
</evidence>
<dbReference type="SUPFAM" id="SSF63380">
    <property type="entry name" value="Riboflavin synthase domain-like"/>
    <property type="match status" value="1"/>
</dbReference>
<dbReference type="PRINTS" id="PR00410">
    <property type="entry name" value="PHEHYDRXLASE"/>
</dbReference>
<keyword evidence="12" id="KW-1185">Reference proteome</keyword>
<dbReference type="PANTHER" id="PTHR47354">
    <property type="entry name" value="NADH OXIDOREDUCTASE HCR"/>
    <property type="match status" value="1"/>
</dbReference>
<keyword evidence="4" id="KW-0479">Metal-binding</keyword>
<dbReference type="SUPFAM" id="SSF54292">
    <property type="entry name" value="2Fe-2S ferredoxin-like"/>
    <property type="match status" value="1"/>
</dbReference>
<name>K6XR67_9ACTN</name>
<feature type="region of interest" description="Disordered" evidence="9">
    <location>
        <begin position="12"/>
        <end position="37"/>
    </location>
</feature>
<keyword evidence="2" id="KW-0285">Flavoprotein</keyword>
<organism evidence="11 12">
    <name type="scientific">Gordonia namibiensis NBRC 108229</name>
    <dbReference type="NCBI Taxonomy" id="1208314"/>
    <lineage>
        <taxon>Bacteria</taxon>
        <taxon>Bacillati</taxon>
        <taxon>Actinomycetota</taxon>
        <taxon>Actinomycetes</taxon>
        <taxon>Mycobacteriales</taxon>
        <taxon>Gordoniaceae</taxon>
        <taxon>Gordonia</taxon>
    </lineage>
</organism>
<evidence type="ECO:0000256" key="8">
    <source>
        <dbReference type="ARBA" id="ARBA00023014"/>
    </source>
</evidence>